<organism evidence="1 2">
    <name type="scientific">Rotaria magnacalcarata</name>
    <dbReference type="NCBI Taxonomy" id="392030"/>
    <lineage>
        <taxon>Eukaryota</taxon>
        <taxon>Metazoa</taxon>
        <taxon>Spiralia</taxon>
        <taxon>Gnathifera</taxon>
        <taxon>Rotifera</taxon>
        <taxon>Eurotatoria</taxon>
        <taxon>Bdelloidea</taxon>
        <taxon>Philodinida</taxon>
        <taxon>Philodinidae</taxon>
        <taxon>Rotaria</taxon>
    </lineage>
</organism>
<proteinExistence type="predicted"/>
<reference evidence="1" key="1">
    <citation type="submission" date="2021-02" db="EMBL/GenBank/DDBJ databases">
        <authorList>
            <person name="Nowell W R."/>
        </authorList>
    </citation>
    <scope>NUCLEOTIDE SEQUENCE</scope>
</reference>
<dbReference type="Proteomes" id="UP000676336">
    <property type="component" value="Unassembled WGS sequence"/>
</dbReference>
<name>A0A8S3AUI0_9BILA</name>
<sequence>ELFCSSSLVSLQSKSSNGSIEVRFGDIAVQKVDIIIIPSMPYGLRQSVVERAGPIQKVEPE</sequence>
<evidence type="ECO:0000313" key="1">
    <source>
        <dbReference type="EMBL" id="CAF4715307.1"/>
    </source>
</evidence>
<protein>
    <submittedName>
        <fullName evidence="1">Uncharacterized protein</fullName>
    </submittedName>
</protein>
<feature type="non-terminal residue" evidence="1">
    <location>
        <position position="61"/>
    </location>
</feature>
<dbReference type="AlphaFoldDB" id="A0A8S3AUI0"/>
<evidence type="ECO:0000313" key="2">
    <source>
        <dbReference type="Proteomes" id="UP000676336"/>
    </source>
</evidence>
<accession>A0A8S3AUI0</accession>
<dbReference type="EMBL" id="CAJOBI010129017">
    <property type="protein sequence ID" value="CAF4715307.1"/>
    <property type="molecule type" value="Genomic_DNA"/>
</dbReference>
<gene>
    <name evidence="1" type="ORF">SMN809_LOCUS43619</name>
</gene>
<comment type="caution">
    <text evidence="1">The sequence shown here is derived from an EMBL/GenBank/DDBJ whole genome shotgun (WGS) entry which is preliminary data.</text>
</comment>
<feature type="non-terminal residue" evidence="1">
    <location>
        <position position="1"/>
    </location>
</feature>